<reference evidence="3" key="1">
    <citation type="submission" date="2020-06" db="EMBL/GenBank/DDBJ databases">
        <authorList>
            <person name="Li T."/>
            <person name="Hu X."/>
            <person name="Zhang T."/>
            <person name="Song X."/>
            <person name="Zhang H."/>
            <person name="Dai N."/>
            <person name="Sheng W."/>
            <person name="Hou X."/>
            <person name="Wei L."/>
        </authorList>
    </citation>
    <scope>NUCLEOTIDE SEQUENCE</scope>
    <source>
        <strain evidence="3">G02</strain>
        <tissue evidence="3">Leaf</tissue>
    </source>
</reference>
<evidence type="ECO:0000313" key="3">
    <source>
        <dbReference type="EMBL" id="KAL0320275.1"/>
    </source>
</evidence>
<sequence length="171" mass="19472">MRIRVALDIRKPILRFLHVSSESVEQSTVSFSYERLSLFCYICGMVGHIAQNCEKQYEDGYVDSGEEKQYGPWLSAAVNRRPPRRFAGDSRQAVRPPLGNLSELLRMKRGNESRRGMSIFESIDATRDYVLHEFRRVEEGQGVSNGQASSRKEGIDYVISHQAVGSKLRSQ</sequence>
<dbReference type="GO" id="GO:0003676">
    <property type="term" value="F:nucleic acid binding"/>
    <property type="evidence" value="ECO:0007669"/>
    <property type="project" value="InterPro"/>
</dbReference>
<proteinExistence type="predicted"/>
<organism evidence="3">
    <name type="scientific">Sesamum radiatum</name>
    <name type="common">Black benniseed</name>
    <dbReference type="NCBI Taxonomy" id="300843"/>
    <lineage>
        <taxon>Eukaryota</taxon>
        <taxon>Viridiplantae</taxon>
        <taxon>Streptophyta</taxon>
        <taxon>Embryophyta</taxon>
        <taxon>Tracheophyta</taxon>
        <taxon>Spermatophyta</taxon>
        <taxon>Magnoliopsida</taxon>
        <taxon>eudicotyledons</taxon>
        <taxon>Gunneridae</taxon>
        <taxon>Pentapetalae</taxon>
        <taxon>asterids</taxon>
        <taxon>lamiids</taxon>
        <taxon>Lamiales</taxon>
        <taxon>Pedaliaceae</taxon>
        <taxon>Sesamum</taxon>
    </lineage>
</organism>
<evidence type="ECO:0000259" key="2">
    <source>
        <dbReference type="PROSITE" id="PS50158"/>
    </source>
</evidence>
<dbReference type="PROSITE" id="PS50158">
    <property type="entry name" value="ZF_CCHC"/>
    <property type="match status" value="1"/>
</dbReference>
<dbReference type="InterPro" id="IPR025836">
    <property type="entry name" value="Zn_knuckle_CX2CX4HX4C"/>
</dbReference>
<dbReference type="SUPFAM" id="SSF57756">
    <property type="entry name" value="Retrovirus zinc finger-like domains"/>
    <property type="match status" value="1"/>
</dbReference>
<keyword evidence="1" id="KW-0862">Zinc</keyword>
<dbReference type="InterPro" id="IPR036875">
    <property type="entry name" value="Znf_CCHC_sf"/>
</dbReference>
<gene>
    <name evidence="3" type="ORF">Sradi_5289000</name>
</gene>
<name>A0AAW2LPM9_SESRA</name>
<protein>
    <recommendedName>
        <fullName evidence="2">CCHC-type domain-containing protein</fullName>
    </recommendedName>
</protein>
<feature type="domain" description="CCHC-type" evidence="2">
    <location>
        <begin position="40"/>
        <end position="55"/>
    </location>
</feature>
<keyword evidence="1" id="KW-0479">Metal-binding</keyword>
<comment type="caution">
    <text evidence="3">The sequence shown here is derived from an EMBL/GenBank/DDBJ whole genome shotgun (WGS) entry which is preliminary data.</text>
</comment>
<keyword evidence="1" id="KW-0863">Zinc-finger</keyword>
<dbReference type="Pfam" id="PF14392">
    <property type="entry name" value="zf-CCHC_4"/>
    <property type="match status" value="1"/>
</dbReference>
<dbReference type="EMBL" id="JACGWJ010000024">
    <property type="protein sequence ID" value="KAL0320275.1"/>
    <property type="molecule type" value="Genomic_DNA"/>
</dbReference>
<reference evidence="3" key="2">
    <citation type="journal article" date="2024" name="Plant">
        <title>Genomic evolution and insights into agronomic trait innovations of Sesamum species.</title>
        <authorList>
            <person name="Miao H."/>
            <person name="Wang L."/>
            <person name="Qu L."/>
            <person name="Liu H."/>
            <person name="Sun Y."/>
            <person name="Le M."/>
            <person name="Wang Q."/>
            <person name="Wei S."/>
            <person name="Zheng Y."/>
            <person name="Lin W."/>
            <person name="Duan Y."/>
            <person name="Cao H."/>
            <person name="Xiong S."/>
            <person name="Wang X."/>
            <person name="Wei L."/>
            <person name="Li C."/>
            <person name="Ma Q."/>
            <person name="Ju M."/>
            <person name="Zhao R."/>
            <person name="Li G."/>
            <person name="Mu C."/>
            <person name="Tian Q."/>
            <person name="Mei H."/>
            <person name="Zhang T."/>
            <person name="Gao T."/>
            <person name="Zhang H."/>
        </authorList>
    </citation>
    <scope>NUCLEOTIDE SEQUENCE</scope>
    <source>
        <strain evidence="3">G02</strain>
    </source>
</reference>
<evidence type="ECO:0000256" key="1">
    <source>
        <dbReference type="PROSITE-ProRule" id="PRU00047"/>
    </source>
</evidence>
<dbReference type="AlphaFoldDB" id="A0AAW2LPM9"/>
<dbReference type="GO" id="GO:0008270">
    <property type="term" value="F:zinc ion binding"/>
    <property type="evidence" value="ECO:0007669"/>
    <property type="project" value="UniProtKB-KW"/>
</dbReference>
<accession>A0AAW2LPM9</accession>
<dbReference type="InterPro" id="IPR001878">
    <property type="entry name" value="Znf_CCHC"/>
</dbReference>